<dbReference type="Proteomes" id="UP001162992">
    <property type="component" value="Chromosome 9"/>
</dbReference>
<reference evidence="2" key="1">
    <citation type="journal article" date="2024" name="Proc. Natl. Acad. Sci. U.S.A.">
        <title>Extraordinary preservation of gene collinearity over three hundred million years revealed in homosporous lycophytes.</title>
        <authorList>
            <person name="Li C."/>
            <person name="Wickell D."/>
            <person name="Kuo L.Y."/>
            <person name="Chen X."/>
            <person name="Nie B."/>
            <person name="Liao X."/>
            <person name="Peng D."/>
            <person name="Ji J."/>
            <person name="Jenkins J."/>
            <person name="Williams M."/>
            <person name="Shu S."/>
            <person name="Plott C."/>
            <person name="Barry K."/>
            <person name="Rajasekar S."/>
            <person name="Grimwood J."/>
            <person name="Han X."/>
            <person name="Sun S."/>
            <person name="Hou Z."/>
            <person name="He W."/>
            <person name="Dai G."/>
            <person name="Sun C."/>
            <person name="Schmutz J."/>
            <person name="Leebens-Mack J.H."/>
            <person name="Li F.W."/>
            <person name="Wang L."/>
        </authorList>
    </citation>
    <scope>NUCLEOTIDE SEQUENCE [LARGE SCALE GENOMIC DNA]</scope>
    <source>
        <strain evidence="2">cv. PW_Plant_1</strain>
    </source>
</reference>
<sequence>MGQGSSRAARIGVGRGLDGEEIQQRLVEMVSAEAQREDLITHLPDECLELIFTKLGLLDRNRCALVCKRWLWIEAEGRHLLSLLARAELVSVVPSLFCRFQNITKLALKCDRGTVSIDDNALFLIGKQCRKLERLNLKGCRHVSDEGLKEFAKVCGPLKKLSCGSCGFGAVGLNAVLQHCSSLEDLSVKKLRGFFEDPRELVGPGTDKIRRLSLKELYNAHLFAPLMAGSKNLRTLILSRVSGNWDRLLEAISEHLQSLVELHIEKLQLGDRGLRAIGRCKNLQVLYVVKVPHCTNMGVSAVANGCRLLRKLHLDGCLAGRIGDEGLVSIAEKCAELQELVLMSLNITVESIVRIGANCSKLERLALCNCETFGDMELSSIATKCQALKKLCIKCCPISDQGVEALSDGCPNLTKVKIKKCRGVSYTATESLHITRHKLAISFDRQLLTVADEVLTNSLEHSSVFQSALAVAPPSRSALTKAKLALVAGGSFMACNFLRRSGLRVSI</sequence>
<comment type="caution">
    <text evidence="1">The sequence shown here is derived from an EMBL/GenBank/DDBJ whole genome shotgun (WGS) entry which is preliminary data.</text>
</comment>
<name>A0ACC2CLS6_DIPCM</name>
<dbReference type="EMBL" id="CM055100">
    <property type="protein sequence ID" value="KAJ7542958.1"/>
    <property type="molecule type" value="Genomic_DNA"/>
</dbReference>
<accession>A0ACC2CLS6</accession>
<evidence type="ECO:0000313" key="1">
    <source>
        <dbReference type="EMBL" id="KAJ7542958.1"/>
    </source>
</evidence>
<protein>
    <submittedName>
        <fullName evidence="1">Uncharacterized protein</fullName>
    </submittedName>
</protein>
<evidence type="ECO:0000313" key="2">
    <source>
        <dbReference type="Proteomes" id="UP001162992"/>
    </source>
</evidence>
<organism evidence="1 2">
    <name type="scientific">Diphasiastrum complanatum</name>
    <name type="common">Issler's clubmoss</name>
    <name type="synonym">Lycopodium complanatum</name>
    <dbReference type="NCBI Taxonomy" id="34168"/>
    <lineage>
        <taxon>Eukaryota</taxon>
        <taxon>Viridiplantae</taxon>
        <taxon>Streptophyta</taxon>
        <taxon>Embryophyta</taxon>
        <taxon>Tracheophyta</taxon>
        <taxon>Lycopodiopsida</taxon>
        <taxon>Lycopodiales</taxon>
        <taxon>Lycopodiaceae</taxon>
        <taxon>Lycopodioideae</taxon>
        <taxon>Diphasiastrum</taxon>
    </lineage>
</organism>
<keyword evidence="2" id="KW-1185">Reference proteome</keyword>
<proteinExistence type="predicted"/>
<gene>
    <name evidence="1" type="ORF">O6H91_09G019700</name>
</gene>